<dbReference type="Pfam" id="PF08546">
    <property type="entry name" value="ApbA_C"/>
    <property type="match status" value="1"/>
</dbReference>
<keyword evidence="6" id="KW-0521">NADP</keyword>
<reference evidence="12 13" key="1">
    <citation type="submission" date="2022-10" db="EMBL/GenBank/DDBJ databases">
        <title>paucibacter sp. hw8 Genome sequencing.</title>
        <authorList>
            <person name="Park S."/>
        </authorList>
    </citation>
    <scope>NUCLEOTIDE SEQUENCE [LARGE SCALE GENOMIC DNA]</scope>
    <source>
        <strain evidence="13">hw8</strain>
    </source>
</reference>
<comment type="catalytic activity">
    <reaction evidence="9">
        <text>(R)-pantoate + NADP(+) = 2-dehydropantoate + NADPH + H(+)</text>
        <dbReference type="Rhea" id="RHEA:16233"/>
        <dbReference type="ChEBI" id="CHEBI:11561"/>
        <dbReference type="ChEBI" id="CHEBI:15378"/>
        <dbReference type="ChEBI" id="CHEBI:15980"/>
        <dbReference type="ChEBI" id="CHEBI:57783"/>
        <dbReference type="ChEBI" id="CHEBI:58349"/>
        <dbReference type="EC" id="1.1.1.169"/>
    </reaction>
</comment>
<evidence type="ECO:0000313" key="12">
    <source>
        <dbReference type="EMBL" id="MDC8783730.1"/>
    </source>
</evidence>
<protein>
    <recommendedName>
        <fullName evidence="4">2-dehydropantoate 2-reductase</fullName>
        <ecNumber evidence="3">1.1.1.169</ecNumber>
    </recommendedName>
    <alternativeName>
        <fullName evidence="8">Ketopantoate reductase</fullName>
    </alternativeName>
</protein>
<evidence type="ECO:0000256" key="8">
    <source>
        <dbReference type="ARBA" id="ARBA00032024"/>
    </source>
</evidence>
<dbReference type="InterPro" id="IPR013332">
    <property type="entry name" value="KPR_N"/>
</dbReference>
<dbReference type="InterPro" id="IPR036291">
    <property type="entry name" value="NAD(P)-bd_dom_sf"/>
</dbReference>
<dbReference type="PANTHER" id="PTHR43765:SF2">
    <property type="entry name" value="2-DEHYDROPANTOATE 2-REDUCTASE"/>
    <property type="match status" value="1"/>
</dbReference>
<comment type="caution">
    <text evidence="12">The sequence shown here is derived from an EMBL/GenBank/DDBJ whole genome shotgun (WGS) entry which is preliminary data.</text>
</comment>
<dbReference type="Proteomes" id="UP001219862">
    <property type="component" value="Unassembled WGS sequence"/>
</dbReference>
<dbReference type="InterPro" id="IPR003710">
    <property type="entry name" value="ApbA"/>
</dbReference>
<evidence type="ECO:0000256" key="6">
    <source>
        <dbReference type="ARBA" id="ARBA00022857"/>
    </source>
</evidence>
<dbReference type="EC" id="1.1.1.169" evidence="3"/>
<proteinExistence type="inferred from homology"/>
<evidence type="ECO:0000256" key="2">
    <source>
        <dbReference type="ARBA" id="ARBA00007870"/>
    </source>
</evidence>
<feature type="domain" description="Ketopantoate reductase N-terminal" evidence="10">
    <location>
        <begin position="19"/>
        <end position="163"/>
    </location>
</feature>
<sequence>MSSPGPISTPASAPSSPRVLVMGAGTIGCYLGGLLVAAGLDVAFVGRPRVIQALRSHGLTLTDLNQRRLHVSTAMLNLNETCPPGWAPDVTLLCVKSGATPEAARELQRALPAGSVVLSMQNGVGNARDAQATAPDMDVRAGMVPFNVAELAPGQFHRGTGGALMVHGRATESALRALPQAFTQGGVELQLIESPASMHAVQWGKLLLNLNNPVNALSGRALRAQLLERGYRQCFAALQREALDILDAAGLPVQSMAPVPPRRLIQVLNLPSPLFRLVAARMLKIDAQARSSMADDLKLGRLTEIDALCGEVQRLAASTGRSAPLNSRMRELVMDWPQRARPYSPSELKQALGLR</sequence>
<evidence type="ECO:0000256" key="1">
    <source>
        <dbReference type="ARBA" id="ARBA00004994"/>
    </source>
</evidence>
<dbReference type="Pfam" id="PF02558">
    <property type="entry name" value="ApbA"/>
    <property type="match status" value="1"/>
</dbReference>
<evidence type="ECO:0000256" key="9">
    <source>
        <dbReference type="ARBA" id="ARBA00048793"/>
    </source>
</evidence>
<dbReference type="InterPro" id="IPR008927">
    <property type="entry name" value="6-PGluconate_DH-like_C_sf"/>
</dbReference>
<accession>A0ABT5KMP8</accession>
<comment type="similarity">
    <text evidence="2">Belongs to the ketopantoate reductase family.</text>
</comment>
<dbReference type="NCBIfam" id="TIGR00745">
    <property type="entry name" value="apbA_panE"/>
    <property type="match status" value="1"/>
</dbReference>
<evidence type="ECO:0000256" key="3">
    <source>
        <dbReference type="ARBA" id="ARBA00013014"/>
    </source>
</evidence>
<evidence type="ECO:0000313" key="13">
    <source>
        <dbReference type="Proteomes" id="UP001219862"/>
    </source>
</evidence>
<evidence type="ECO:0000259" key="11">
    <source>
        <dbReference type="Pfam" id="PF08546"/>
    </source>
</evidence>
<evidence type="ECO:0000256" key="4">
    <source>
        <dbReference type="ARBA" id="ARBA00019465"/>
    </source>
</evidence>
<dbReference type="EMBL" id="JAQQXS010000001">
    <property type="protein sequence ID" value="MDC8783730.1"/>
    <property type="molecule type" value="Genomic_DNA"/>
</dbReference>
<dbReference type="InterPro" id="IPR013752">
    <property type="entry name" value="KPA_reductase"/>
</dbReference>
<dbReference type="InterPro" id="IPR050838">
    <property type="entry name" value="Ketopantoate_reductase"/>
</dbReference>
<dbReference type="Gene3D" id="3.40.50.720">
    <property type="entry name" value="NAD(P)-binding Rossmann-like Domain"/>
    <property type="match status" value="1"/>
</dbReference>
<dbReference type="PANTHER" id="PTHR43765">
    <property type="entry name" value="2-DEHYDROPANTOATE 2-REDUCTASE-RELATED"/>
    <property type="match status" value="1"/>
</dbReference>
<organism evidence="12 13">
    <name type="scientific">Roseateles koreensis</name>
    <dbReference type="NCBI Taxonomy" id="2987526"/>
    <lineage>
        <taxon>Bacteria</taxon>
        <taxon>Pseudomonadati</taxon>
        <taxon>Pseudomonadota</taxon>
        <taxon>Betaproteobacteria</taxon>
        <taxon>Burkholderiales</taxon>
        <taxon>Sphaerotilaceae</taxon>
        <taxon>Roseateles</taxon>
    </lineage>
</organism>
<name>A0ABT5KMP8_9BURK</name>
<evidence type="ECO:0000259" key="10">
    <source>
        <dbReference type="Pfam" id="PF02558"/>
    </source>
</evidence>
<dbReference type="InterPro" id="IPR013328">
    <property type="entry name" value="6PGD_dom2"/>
</dbReference>
<comment type="pathway">
    <text evidence="1">Cofactor biosynthesis; (R)-pantothenate biosynthesis; (R)-pantoate from 3-methyl-2-oxobutanoate: step 2/2.</text>
</comment>
<evidence type="ECO:0000256" key="7">
    <source>
        <dbReference type="ARBA" id="ARBA00023002"/>
    </source>
</evidence>
<gene>
    <name evidence="12" type="ORF">PRZ01_00810</name>
</gene>
<dbReference type="SUPFAM" id="SSF48179">
    <property type="entry name" value="6-phosphogluconate dehydrogenase C-terminal domain-like"/>
    <property type="match status" value="1"/>
</dbReference>
<evidence type="ECO:0000256" key="5">
    <source>
        <dbReference type="ARBA" id="ARBA00022655"/>
    </source>
</evidence>
<dbReference type="GO" id="GO:0008677">
    <property type="term" value="F:2-dehydropantoate 2-reductase activity"/>
    <property type="evidence" value="ECO:0007669"/>
    <property type="project" value="UniProtKB-EC"/>
</dbReference>
<keyword evidence="13" id="KW-1185">Reference proteome</keyword>
<dbReference type="RefSeq" id="WP_273594847.1">
    <property type="nucleotide sequence ID" value="NZ_JAQQXS010000001.1"/>
</dbReference>
<keyword evidence="7 12" id="KW-0560">Oxidoreductase</keyword>
<dbReference type="SUPFAM" id="SSF51735">
    <property type="entry name" value="NAD(P)-binding Rossmann-fold domains"/>
    <property type="match status" value="1"/>
</dbReference>
<feature type="domain" description="Ketopantoate reductase C-terminal" evidence="11">
    <location>
        <begin position="200"/>
        <end position="333"/>
    </location>
</feature>
<keyword evidence="5" id="KW-0566">Pantothenate biosynthesis</keyword>
<dbReference type="Gene3D" id="1.10.1040.10">
    <property type="entry name" value="N-(1-d-carboxylethyl)-l-norvaline Dehydrogenase, domain 2"/>
    <property type="match status" value="1"/>
</dbReference>